<dbReference type="InParanoid" id="H2YPZ2"/>
<feature type="compositionally biased region" description="Basic and acidic residues" evidence="1">
    <location>
        <begin position="159"/>
        <end position="170"/>
    </location>
</feature>
<feature type="compositionally biased region" description="Basic and acidic residues" evidence="1">
    <location>
        <begin position="103"/>
        <end position="121"/>
    </location>
</feature>
<dbReference type="Ensembl" id="ENSCSAVT00000007497.1">
    <property type="protein sequence ID" value="ENSCSAVP00000007400.1"/>
    <property type="gene ID" value="ENSCSAVG00000004421.1"/>
</dbReference>
<dbReference type="Proteomes" id="UP000007875">
    <property type="component" value="Unassembled WGS sequence"/>
</dbReference>
<feature type="region of interest" description="Disordered" evidence="1">
    <location>
        <begin position="37"/>
        <end position="237"/>
    </location>
</feature>
<dbReference type="AlphaFoldDB" id="H2YPZ2"/>
<accession>H2YPZ2</accession>
<evidence type="ECO:0000313" key="2">
    <source>
        <dbReference type="Ensembl" id="ENSCSAVP00000007400.1"/>
    </source>
</evidence>
<sequence length="237" mass="25231">MRAVEKNLMVVTSWAYSSSKRSSDTSAKVNGIFGSQVRHSTESSWSSLPPSPAITSSVPTIPDVTVTFCDETKAAQESDSEDKTESKGESSVSPSDEVQLSSDVKDREISGEANEPNKEGADGPCKTAAENADSSAILPLDKAENTSNEKDPLPGVDTLVEKHSIVKSDEAPVPSGLRTLDSDSTTDAPDNIQALPSPKRKLVQDNEPNMDVASPTKRPKQDSESDQSETPISETPI</sequence>
<reference evidence="2" key="2">
    <citation type="submission" date="2025-08" db="UniProtKB">
        <authorList>
            <consortium name="Ensembl"/>
        </authorList>
    </citation>
    <scope>IDENTIFICATION</scope>
</reference>
<feature type="compositionally biased region" description="Basic and acidic residues" evidence="1">
    <location>
        <begin position="141"/>
        <end position="152"/>
    </location>
</feature>
<dbReference type="HOGENOM" id="CLU_1170334_0_0_1"/>
<evidence type="ECO:0000256" key="1">
    <source>
        <dbReference type="SAM" id="MobiDB-lite"/>
    </source>
</evidence>
<feature type="compositionally biased region" description="Polar residues" evidence="1">
    <location>
        <begin position="89"/>
        <end position="102"/>
    </location>
</feature>
<reference evidence="3" key="1">
    <citation type="submission" date="2003-08" db="EMBL/GenBank/DDBJ databases">
        <authorList>
            <person name="Birren B."/>
            <person name="Nusbaum C."/>
            <person name="Abebe A."/>
            <person name="Abouelleil A."/>
            <person name="Adekoya E."/>
            <person name="Ait-zahra M."/>
            <person name="Allen N."/>
            <person name="Allen T."/>
            <person name="An P."/>
            <person name="Anderson M."/>
            <person name="Anderson S."/>
            <person name="Arachchi H."/>
            <person name="Armbruster J."/>
            <person name="Bachantsang P."/>
            <person name="Baldwin J."/>
            <person name="Barry A."/>
            <person name="Bayul T."/>
            <person name="Blitshsteyn B."/>
            <person name="Bloom T."/>
            <person name="Blye J."/>
            <person name="Boguslavskiy L."/>
            <person name="Borowsky M."/>
            <person name="Boukhgalter B."/>
            <person name="Brunache A."/>
            <person name="Butler J."/>
            <person name="Calixte N."/>
            <person name="Calvo S."/>
            <person name="Camarata J."/>
            <person name="Campo K."/>
            <person name="Chang J."/>
            <person name="Cheshatsang Y."/>
            <person name="Citroen M."/>
            <person name="Collymore A."/>
            <person name="Considine T."/>
            <person name="Cook A."/>
            <person name="Cooke P."/>
            <person name="Corum B."/>
            <person name="Cuomo C."/>
            <person name="David R."/>
            <person name="Dawoe T."/>
            <person name="Degray S."/>
            <person name="Dodge S."/>
            <person name="Dooley K."/>
            <person name="Dorje P."/>
            <person name="Dorjee K."/>
            <person name="Dorris L."/>
            <person name="Duffey N."/>
            <person name="Dupes A."/>
            <person name="Elkins T."/>
            <person name="Engels R."/>
            <person name="Erickson J."/>
            <person name="Farina A."/>
            <person name="Faro S."/>
            <person name="Ferreira P."/>
            <person name="Fischer H."/>
            <person name="Fitzgerald M."/>
            <person name="Foley K."/>
            <person name="Gage D."/>
            <person name="Galagan J."/>
            <person name="Gearin G."/>
            <person name="Gnerre S."/>
            <person name="Gnirke A."/>
            <person name="Goyette A."/>
            <person name="Graham J."/>
            <person name="Grandbois E."/>
            <person name="Gyaltsen K."/>
            <person name="Hafez N."/>
            <person name="Hagopian D."/>
            <person name="Hagos B."/>
            <person name="Hall J."/>
            <person name="Hatcher B."/>
            <person name="Heller A."/>
            <person name="Higgins H."/>
            <person name="Honan T."/>
            <person name="Horn A."/>
            <person name="Houde N."/>
            <person name="Hughes L."/>
            <person name="Hulme W."/>
            <person name="Husby E."/>
            <person name="Iliev I."/>
            <person name="Jaffe D."/>
            <person name="Jones C."/>
            <person name="Kamal M."/>
            <person name="Kamat A."/>
            <person name="Kamvysselis M."/>
            <person name="Karlsson E."/>
            <person name="Kells C."/>
            <person name="Kieu A."/>
            <person name="Kisner P."/>
            <person name="Kodira C."/>
            <person name="Kulbokas E."/>
            <person name="Labutti K."/>
            <person name="Lama D."/>
            <person name="Landers T."/>
            <person name="Leger J."/>
            <person name="Levine S."/>
            <person name="Lewis D."/>
            <person name="Lewis T."/>
            <person name="Lindblad-toh K."/>
            <person name="Liu X."/>
            <person name="Lokyitsang T."/>
            <person name="Lokyitsang Y."/>
            <person name="Lucien O."/>
            <person name="Lui A."/>
            <person name="Ma L.J."/>
            <person name="Mabbitt R."/>
            <person name="Macdonald J."/>
            <person name="Maclean C."/>
            <person name="Major J."/>
            <person name="Manning J."/>
            <person name="Marabella R."/>
            <person name="Maru K."/>
            <person name="Matthews C."/>
            <person name="Mauceli E."/>
            <person name="Mccarthy M."/>
            <person name="Mcdonough S."/>
            <person name="Mcghee T."/>
            <person name="Meldrim J."/>
            <person name="Meneus L."/>
            <person name="Mesirov J."/>
            <person name="Mihalev A."/>
            <person name="Mihova T."/>
            <person name="Mikkelsen T."/>
            <person name="Mlenga V."/>
            <person name="Moru K."/>
            <person name="Mozes J."/>
            <person name="Mulrain L."/>
            <person name="Munson G."/>
            <person name="Naylor J."/>
            <person name="Newes C."/>
            <person name="Nguyen C."/>
            <person name="Nguyen N."/>
            <person name="Nguyen T."/>
            <person name="Nicol R."/>
            <person name="Nielsen C."/>
            <person name="Nizzari M."/>
            <person name="Norbu C."/>
            <person name="Norbu N."/>
            <person name="O'donnell P."/>
            <person name="Okoawo O."/>
            <person name="O'leary S."/>
            <person name="Omotosho B."/>
            <person name="O'neill K."/>
            <person name="Osman S."/>
            <person name="Parker S."/>
            <person name="Perrin D."/>
            <person name="Phunkhang P."/>
            <person name="Piqani B."/>
            <person name="Purcell S."/>
            <person name="Rachupka T."/>
            <person name="Ramasamy U."/>
            <person name="Rameau R."/>
            <person name="Ray V."/>
            <person name="Raymond C."/>
            <person name="Retta R."/>
            <person name="Richardson S."/>
            <person name="Rise C."/>
            <person name="Rodriguez J."/>
            <person name="Rogers J."/>
            <person name="Rogov P."/>
            <person name="Rutman M."/>
            <person name="Schupbach R."/>
            <person name="Seaman C."/>
            <person name="Settipalli S."/>
            <person name="Sharpe T."/>
            <person name="Sheridan J."/>
            <person name="Sherpa N."/>
            <person name="Shi J."/>
            <person name="Smirnov S."/>
            <person name="Smith C."/>
            <person name="Sougnez C."/>
            <person name="Spencer B."/>
            <person name="Stalker J."/>
            <person name="Stange-thomann N."/>
            <person name="Stavropoulos S."/>
            <person name="Stetson K."/>
            <person name="Stone C."/>
            <person name="Stone S."/>
            <person name="Stubbs M."/>
            <person name="Talamas J."/>
            <person name="Tchuinga P."/>
            <person name="Tenzing P."/>
            <person name="Tesfaye S."/>
            <person name="Theodore J."/>
            <person name="Thoulutsang Y."/>
            <person name="Topham K."/>
            <person name="Towey S."/>
            <person name="Tsamla T."/>
            <person name="Tsomo N."/>
            <person name="Vallee D."/>
            <person name="Vassiliev H."/>
            <person name="Venkataraman V."/>
            <person name="Vinson J."/>
            <person name="Vo A."/>
            <person name="Wade C."/>
            <person name="Wang S."/>
            <person name="Wangchuk T."/>
            <person name="Wangdi T."/>
            <person name="Whittaker C."/>
            <person name="Wilkinson J."/>
            <person name="Wu Y."/>
            <person name="Wyman D."/>
            <person name="Yadav S."/>
            <person name="Yang S."/>
            <person name="Yang X."/>
            <person name="Yeager S."/>
            <person name="Yee E."/>
            <person name="Young G."/>
            <person name="Zainoun J."/>
            <person name="Zembeck L."/>
            <person name="Zimmer A."/>
            <person name="Zody M."/>
            <person name="Lander E."/>
        </authorList>
    </citation>
    <scope>NUCLEOTIDE SEQUENCE [LARGE SCALE GENOMIC DNA]</scope>
</reference>
<dbReference type="GeneTree" id="ENSGT00660000096800"/>
<name>H2YPZ2_CIOSA</name>
<protein>
    <submittedName>
        <fullName evidence="2">Uncharacterized protein</fullName>
    </submittedName>
</protein>
<feature type="compositionally biased region" description="Polar residues" evidence="1">
    <location>
        <begin position="228"/>
        <end position="237"/>
    </location>
</feature>
<evidence type="ECO:0000313" key="3">
    <source>
        <dbReference type="Proteomes" id="UP000007875"/>
    </source>
</evidence>
<keyword evidence="3" id="KW-1185">Reference proteome</keyword>
<reference evidence="2" key="3">
    <citation type="submission" date="2025-09" db="UniProtKB">
        <authorList>
            <consortium name="Ensembl"/>
        </authorList>
    </citation>
    <scope>IDENTIFICATION</scope>
</reference>
<organism evidence="2 3">
    <name type="scientific">Ciona savignyi</name>
    <name type="common">Pacific transparent sea squirt</name>
    <dbReference type="NCBI Taxonomy" id="51511"/>
    <lineage>
        <taxon>Eukaryota</taxon>
        <taxon>Metazoa</taxon>
        <taxon>Chordata</taxon>
        <taxon>Tunicata</taxon>
        <taxon>Ascidiacea</taxon>
        <taxon>Phlebobranchia</taxon>
        <taxon>Cionidae</taxon>
        <taxon>Ciona</taxon>
    </lineage>
</organism>
<feature type="compositionally biased region" description="Basic and acidic residues" evidence="1">
    <location>
        <begin position="70"/>
        <end position="88"/>
    </location>
</feature>
<proteinExistence type="predicted"/>